<keyword evidence="1" id="KW-0863">Zinc-finger</keyword>
<dbReference type="InterPro" id="IPR019718">
    <property type="entry name" value="DUF2602"/>
</dbReference>
<evidence type="ECO:0000313" key="1">
    <source>
        <dbReference type="EMBL" id="AZU63082.1"/>
    </source>
</evidence>
<dbReference type="KEGG" id="nmk:CHR53_18475"/>
<dbReference type="Pfam" id="PF10782">
    <property type="entry name" value="zf-C2HCIx2C"/>
    <property type="match status" value="1"/>
</dbReference>
<proteinExistence type="predicted"/>
<dbReference type="Proteomes" id="UP000282892">
    <property type="component" value="Chromosome"/>
</dbReference>
<sequence length="65" mass="7559">MWKLVKPSVRKEVIHQLESLLAEYCDGCFVHRQLKKEGGRRQAHRFCISQCTVGGKIKEFGKKLE</sequence>
<name>A0A3Q9QWM8_9BACI</name>
<dbReference type="AlphaFoldDB" id="A0A3Q9QWM8"/>
<keyword evidence="1" id="KW-0862">Zinc</keyword>
<evidence type="ECO:0000313" key="2">
    <source>
        <dbReference type="Proteomes" id="UP000282892"/>
    </source>
</evidence>
<protein>
    <submittedName>
        <fullName evidence="1">Zinc-finger domain-containing protein</fullName>
    </submittedName>
</protein>
<dbReference type="GO" id="GO:0008270">
    <property type="term" value="F:zinc ion binding"/>
    <property type="evidence" value="ECO:0007669"/>
    <property type="project" value="UniProtKB-KW"/>
</dbReference>
<dbReference type="OrthoDB" id="2454446at2"/>
<keyword evidence="1" id="KW-0479">Metal-binding</keyword>
<organism evidence="1 2">
    <name type="scientific">Neobacillus mesonae</name>
    <dbReference type="NCBI Taxonomy" id="1193713"/>
    <lineage>
        <taxon>Bacteria</taxon>
        <taxon>Bacillati</taxon>
        <taxon>Bacillota</taxon>
        <taxon>Bacilli</taxon>
        <taxon>Bacillales</taxon>
        <taxon>Bacillaceae</taxon>
        <taxon>Neobacillus</taxon>
    </lineage>
</organism>
<reference evidence="1 2" key="1">
    <citation type="submission" date="2017-07" db="EMBL/GenBank/DDBJ databases">
        <title>The complete genome sequence of Bacillus mesonae strain H20-5, an efficient strain improving plant abiotic stress resistance.</title>
        <authorList>
            <person name="Kim S.Y."/>
            <person name="Song H."/>
            <person name="Sang M.K."/>
            <person name="Weon H.-Y."/>
            <person name="Song J."/>
        </authorList>
    </citation>
    <scope>NUCLEOTIDE SEQUENCE [LARGE SCALE GENOMIC DNA]</scope>
    <source>
        <strain evidence="1 2">H20-5</strain>
    </source>
</reference>
<keyword evidence="2" id="KW-1185">Reference proteome</keyword>
<gene>
    <name evidence="1" type="ORF">CHR53_18475</name>
</gene>
<accession>A0A3Q9QWM8</accession>
<dbReference type="EMBL" id="CP022572">
    <property type="protein sequence ID" value="AZU63082.1"/>
    <property type="molecule type" value="Genomic_DNA"/>
</dbReference>